<organism evidence="1 2">
    <name type="scientific">Candidatus Nomurabacteria bacterium GW2011_GWC2_35_8</name>
    <dbReference type="NCBI Taxonomy" id="1618752"/>
    <lineage>
        <taxon>Bacteria</taxon>
        <taxon>Candidatus Nomuraibacteriota</taxon>
    </lineage>
</organism>
<accession>A0A0G0G9F1</accession>
<reference evidence="1 2" key="1">
    <citation type="journal article" date="2015" name="Nature">
        <title>rRNA introns, odd ribosomes, and small enigmatic genomes across a large radiation of phyla.</title>
        <authorList>
            <person name="Brown C.T."/>
            <person name="Hug L.A."/>
            <person name="Thomas B.C."/>
            <person name="Sharon I."/>
            <person name="Castelle C.J."/>
            <person name="Singh A."/>
            <person name="Wilkins M.J."/>
            <person name="Williams K.H."/>
            <person name="Banfield J.F."/>
        </authorList>
    </citation>
    <scope>NUCLEOTIDE SEQUENCE [LARGE SCALE GENOMIC DNA]</scope>
</reference>
<sequence length="141" mass="15178">MKNNIKNKGFMAVEILVAASIITISVLAATAVAQKSIYVSRQAFHATEAAFLLEEGAENARITRDNAWANVTGLNSSEQIGIFTRTVVASNVNRDNTTKDIVENGGTLDNGTKLITVNVSWVEGGVIVAKTLKFYITNIFS</sequence>
<gene>
    <name evidence="1" type="ORF">UR91_C0020G0003</name>
</gene>
<evidence type="ECO:0000313" key="1">
    <source>
        <dbReference type="EMBL" id="KKP88347.1"/>
    </source>
</evidence>
<proteinExistence type="predicted"/>
<name>A0A0G0G9F1_9BACT</name>
<evidence type="ECO:0000313" key="2">
    <source>
        <dbReference type="Proteomes" id="UP000034798"/>
    </source>
</evidence>
<dbReference type="AlphaFoldDB" id="A0A0G0G9F1"/>
<dbReference type="EMBL" id="LBQZ01000020">
    <property type="protein sequence ID" value="KKP88347.1"/>
    <property type="molecule type" value="Genomic_DNA"/>
</dbReference>
<protein>
    <submittedName>
        <fullName evidence="1">Uncharacterized protein</fullName>
    </submittedName>
</protein>
<comment type="caution">
    <text evidence="1">The sequence shown here is derived from an EMBL/GenBank/DDBJ whole genome shotgun (WGS) entry which is preliminary data.</text>
</comment>
<dbReference type="Proteomes" id="UP000034798">
    <property type="component" value="Unassembled WGS sequence"/>
</dbReference>